<reference evidence="2" key="1">
    <citation type="submission" date="2021-12" db="EMBL/GenBank/DDBJ databases">
        <authorList>
            <person name="Zaccaron A."/>
            <person name="Stergiopoulos I."/>
        </authorList>
    </citation>
    <scope>NUCLEOTIDE SEQUENCE</scope>
    <source>
        <strain evidence="2">Race5_Kim</strain>
    </source>
</reference>
<keyword evidence="3" id="KW-1185">Reference proteome</keyword>
<dbReference type="EMBL" id="CP090173">
    <property type="protein sequence ID" value="UJO23494.1"/>
    <property type="molecule type" value="Genomic_DNA"/>
</dbReference>
<accession>A0A9Q8PJG1</accession>
<dbReference type="AlphaFoldDB" id="A0A9Q8PJG1"/>
<dbReference type="Gene3D" id="3.30.710.10">
    <property type="entry name" value="Potassium Channel Kv1.1, Chain A"/>
    <property type="match status" value="1"/>
</dbReference>
<name>A0A9Q8PJG1_PASFU</name>
<organism evidence="2 3">
    <name type="scientific">Passalora fulva</name>
    <name type="common">Tomato leaf mold</name>
    <name type="synonym">Cladosporium fulvum</name>
    <dbReference type="NCBI Taxonomy" id="5499"/>
    <lineage>
        <taxon>Eukaryota</taxon>
        <taxon>Fungi</taxon>
        <taxon>Dikarya</taxon>
        <taxon>Ascomycota</taxon>
        <taxon>Pezizomycotina</taxon>
        <taxon>Dothideomycetes</taxon>
        <taxon>Dothideomycetidae</taxon>
        <taxon>Mycosphaerellales</taxon>
        <taxon>Mycosphaerellaceae</taxon>
        <taxon>Fulvia</taxon>
    </lineage>
</organism>
<sequence>MYPHPYRSGGLREGDNPSRIIQRRPPLQMAGNIGYVPIPPYPPQATSDRMLLDPLFLLQAPYGGQTANTHATATPSKKPDGADRLAADKAIDATERTISVIVGTSPDRKTFHVHASVLQRSSEYMRSKAKPEWSRGSATVDLSHQDATAFNIYINWLYQSQIVSATDENPRTEWMGLVRAFALGEELIDQAFKNAVMSALSATAHESQVEDVLPFLVEMVLIIYDATPEKSPARFFLVDVGKSVEKEQLRKLRGELPHDFIFDLAVAQATHDTPTRIGDKRKFQSISTVAHNVQAYQR</sequence>
<evidence type="ECO:0000259" key="1">
    <source>
        <dbReference type="PROSITE" id="PS50097"/>
    </source>
</evidence>
<dbReference type="PANTHER" id="PTHR47843">
    <property type="entry name" value="BTB DOMAIN-CONTAINING PROTEIN-RELATED"/>
    <property type="match status" value="1"/>
</dbReference>
<proteinExistence type="predicted"/>
<dbReference type="RefSeq" id="XP_047767860.1">
    <property type="nucleotide sequence ID" value="XM_047911691.1"/>
</dbReference>
<dbReference type="GeneID" id="71992421"/>
<dbReference type="InterPro" id="IPR000210">
    <property type="entry name" value="BTB/POZ_dom"/>
</dbReference>
<dbReference type="CDD" id="cd18186">
    <property type="entry name" value="BTB_POZ_ZBTB_KLHL-like"/>
    <property type="match status" value="1"/>
</dbReference>
<protein>
    <recommendedName>
        <fullName evidence="1">BTB domain-containing protein</fullName>
    </recommendedName>
</protein>
<feature type="domain" description="BTB" evidence="1">
    <location>
        <begin position="96"/>
        <end position="166"/>
    </location>
</feature>
<dbReference type="OrthoDB" id="3649243at2759"/>
<dbReference type="KEGG" id="ffu:CLAFUR5_12543"/>
<evidence type="ECO:0000313" key="3">
    <source>
        <dbReference type="Proteomes" id="UP000756132"/>
    </source>
</evidence>
<gene>
    <name evidence="2" type="ORF">CLAFUR5_12543</name>
</gene>
<dbReference type="SUPFAM" id="SSF54695">
    <property type="entry name" value="POZ domain"/>
    <property type="match status" value="1"/>
</dbReference>
<dbReference type="InterPro" id="IPR011333">
    <property type="entry name" value="SKP1/BTB/POZ_sf"/>
</dbReference>
<evidence type="ECO:0000313" key="2">
    <source>
        <dbReference type="EMBL" id="UJO23494.1"/>
    </source>
</evidence>
<dbReference type="Proteomes" id="UP000756132">
    <property type="component" value="Chromosome 11"/>
</dbReference>
<reference evidence="2" key="2">
    <citation type="journal article" date="2022" name="Microb. Genom.">
        <title>A chromosome-scale genome assembly of the tomato pathogen Cladosporium fulvum reveals a compartmentalized genome architecture and the presence of a dispensable chromosome.</title>
        <authorList>
            <person name="Zaccaron A.Z."/>
            <person name="Chen L.H."/>
            <person name="Samaras A."/>
            <person name="Stergiopoulos I."/>
        </authorList>
    </citation>
    <scope>NUCLEOTIDE SEQUENCE</scope>
    <source>
        <strain evidence="2">Race5_Kim</strain>
    </source>
</reference>
<dbReference type="PANTHER" id="PTHR47843:SF2">
    <property type="entry name" value="BTB DOMAIN-CONTAINING PROTEIN"/>
    <property type="match status" value="1"/>
</dbReference>
<dbReference type="PROSITE" id="PS50097">
    <property type="entry name" value="BTB"/>
    <property type="match status" value="1"/>
</dbReference>